<protein>
    <submittedName>
        <fullName evidence="2">Uncharacterized protein</fullName>
    </submittedName>
</protein>
<feature type="compositionally biased region" description="Basic and acidic residues" evidence="1">
    <location>
        <begin position="89"/>
        <end position="124"/>
    </location>
</feature>
<feature type="compositionally biased region" description="Basic and acidic residues" evidence="1">
    <location>
        <begin position="131"/>
        <end position="142"/>
    </location>
</feature>
<dbReference type="OrthoDB" id="10643417at2759"/>
<comment type="caution">
    <text evidence="2">The sequence shown here is derived from an EMBL/GenBank/DDBJ whole genome shotgun (WGS) entry which is preliminary data.</text>
</comment>
<proteinExistence type="predicted"/>
<evidence type="ECO:0000313" key="3">
    <source>
        <dbReference type="Proteomes" id="UP000019335"/>
    </source>
</evidence>
<feature type="region of interest" description="Disordered" evidence="1">
    <location>
        <begin position="19"/>
        <end position="168"/>
    </location>
</feature>
<accession>W7TNZ0</accession>
<name>W7TNZ0_9STRA</name>
<reference evidence="2 3" key="1">
    <citation type="journal article" date="2014" name="Mol. Plant">
        <title>Chromosome Scale Genome Assembly and Transcriptome Profiling of Nannochloropsis gaditana in Nitrogen Depletion.</title>
        <authorList>
            <person name="Corteggiani Carpinelli E."/>
            <person name="Telatin A."/>
            <person name="Vitulo N."/>
            <person name="Forcato C."/>
            <person name="D'Angelo M."/>
            <person name="Schiavon R."/>
            <person name="Vezzi A."/>
            <person name="Giacometti G.M."/>
            <person name="Morosinotto T."/>
            <person name="Valle G."/>
        </authorList>
    </citation>
    <scope>NUCLEOTIDE SEQUENCE [LARGE SCALE GENOMIC DNA]</scope>
    <source>
        <strain evidence="2 3">B-31</strain>
    </source>
</reference>
<dbReference type="EMBL" id="AZIL01001021">
    <property type="protein sequence ID" value="EWM25203.1"/>
    <property type="molecule type" value="Genomic_DNA"/>
</dbReference>
<dbReference type="AlphaFoldDB" id="W7TNZ0"/>
<evidence type="ECO:0000313" key="2">
    <source>
        <dbReference type="EMBL" id="EWM25203.1"/>
    </source>
</evidence>
<gene>
    <name evidence="2" type="ORF">Naga_100693g1</name>
</gene>
<organism evidence="2 3">
    <name type="scientific">Nannochloropsis gaditana</name>
    <dbReference type="NCBI Taxonomy" id="72520"/>
    <lineage>
        <taxon>Eukaryota</taxon>
        <taxon>Sar</taxon>
        <taxon>Stramenopiles</taxon>
        <taxon>Ochrophyta</taxon>
        <taxon>Eustigmatophyceae</taxon>
        <taxon>Eustigmatales</taxon>
        <taxon>Monodopsidaceae</taxon>
        <taxon>Nannochloropsis</taxon>
    </lineage>
</organism>
<feature type="compositionally biased region" description="Pro residues" evidence="1">
    <location>
        <begin position="33"/>
        <end position="42"/>
    </location>
</feature>
<keyword evidence="3" id="KW-1185">Reference proteome</keyword>
<feature type="non-terminal residue" evidence="2">
    <location>
        <position position="1"/>
    </location>
</feature>
<sequence length="168" mass="17467">SLPPSLHVLQDVLPKLNRLMQSESLPGEGELQAPPPPPPLPPSAELYKFPALPPPPPPSLPPSLPSMTSLSHALTPRPRKKGRGGAGREGGREGGRGGGEKVNRAISEEGQGKEEVGGLKEEKKGGKKGRKEGGREGGREGGGEVALRPLLPIGVQEEEADDRKGGGD</sequence>
<evidence type="ECO:0000256" key="1">
    <source>
        <dbReference type="SAM" id="MobiDB-lite"/>
    </source>
</evidence>
<feature type="compositionally biased region" description="Pro residues" evidence="1">
    <location>
        <begin position="51"/>
        <end position="64"/>
    </location>
</feature>
<dbReference type="Proteomes" id="UP000019335">
    <property type="component" value="Chromosome 12"/>
</dbReference>